<dbReference type="Gene3D" id="3.30.429.10">
    <property type="entry name" value="Macrophage Migration Inhibitory Factor"/>
    <property type="match status" value="1"/>
</dbReference>
<dbReference type="OrthoDB" id="9804765at2"/>
<dbReference type="InterPro" id="IPR037479">
    <property type="entry name" value="Tauto_MSAD"/>
</dbReference>
<dbReference type="Proteomes" id="UP000238563">
    <property type="component" value="Unassembled WGS sequence"/>
</dbReference>
<organism evidence="1 2">
    <name type="scientific">Phyllobacterium myrsinacearum</name>
    <dbReference type="NCBI Taxonomy" id="28101"/>
    <lineage>
        <taxon>Bacteria</taxon>
        <taxon>Pseudomonadati</taxon>
        <taxon>Pseudomonadota</taxon>
        <taxon>Alphaproteobacteria</taxon>
        <taxon>Hyphomicrobiales</taxon>
        <taxon>Phyllobacteriaceae</taxon>
        <taxon>Phyllobacterium</taxon>
    </lineage>
</organism>
<comment type="caution">
    <text evidence="1">The sequence shown here is derived from an EMBL/GenBank/DDBJ whole genome shotgun (WGS) entry which is preliminary data.</text>
</comment>
<protein>
    <submittedName>
        <fullName evidence="1">Tautomerase family protein</fullName>
    </submittedName>
</protein>
<dbReference type="AlphaFoldDB" id="A0A2S9JZT0"/>
<name>A0A2S9JZT0_9HYPH</name>
<sequence length="129" mass="14736">MPFARISLMEGKSDDYLKAVSDSLYQAMIETFNVPQNDLFQVIHQHRPNEFIFDRHYLGGPRSDDFIIFAIAIGKPRDTATKKAFYERLVEKLALSPGVRPEDVMIIISTSARDEWSFSNGGMQMFEVA</sequence>
<dbReference type="EMBL" id="PVBT01000001">
    <property type="protein sequence ID" value="PRD58841.1"/>
    <property type="molecule type" value="Genomic_DNA"/>
</dbReference>
<dbReference type="InterPro" id="IPR014347">
    <property type="entry name" value="Tautomerase/MIF_sf"/>
</dbReference>
<dbReference type="Pfam" id="PF14552">
    <property type="entry name" value="Tautomerase_2"/>
    <property type="match status" value="1"/>
</dbReference>
<dbReference type="RefSeq" id="WP_105733065.1">
    <property type="nucleotide sequence ID" value="NZ_PVBT01000001.1"/>
</dbReference>
<reference evidence="1 2" key="1">
    <citation type="submission" date="2018-02" db="EMBL/GenBank/DDBJ databases">
        <title>The draft genome of Phyllobacterium myrsinacearum DSM5892.</title>
        <authorList>
            <person name="Li L."/>
            <person name="Liu L."/>
            <person name="Zhang X."/>
            <person name="Wang T."/>
        </authorList>
    </citation>
    <scope>NUCLEOTIDE SEQUENCE [LARGE SCALE GENOMIC DNA]</scope>
    <source>
        <strain evidence="1 2">DSM 5892</strain>
    </source>
</reference>
<dbReference type="PANTHER" id="PTHR38460">
    <property type="entry name" value="TAUTOMERASE YOLI-RELATED"/>
    <property type="match status" value="1"/>
</dbReference>
<dbReference type="PANTHER" id="PTHR38460:SF1">
    <property type="entry name" value="TAUTOMERASE YOLI-RELATED"/>
    <property type="match status" value="1"/>
</dbReference>
<gene>
    <name evidence="1" type="ORF">C5750_02095</name>
</gene>
<evidence type="ECO:0000313" key="1">
    <source>
        <dbReference type="EMBL" id="PRD58841.1"/>
    </source>
</evidence>
<dbReference type="SUPFAM" id="SSF55331">
    <property type="entry name" value="Tautomerase/MIF"/>
    <property type="match status" value="1"/>
</dbReference>
<keyword evidence="2" id="KW-1185">Reference proteome</keyword>
<accession>A0A2S9JZT0</accession>
<evidence type="ECO:0000313" key="2">
    <source>
        <dbReference type="Proteomes" id="UP000238563"/>
    </source>
</evidence>
<proteinExistence type="predicted"/>